<keyword evidence="5" id="KW-1185">Reference proteome</keyword>
<dbReference type="GO" id="GO:0008270">
    <property type="term" value="F:zinc ion binding"/>
    <property type="evidence" value="ECO:0007669"/>
    <property type="project" value="InterPro"/>
</dbReference>
<evidence type="ECO:0000313" key="5">
    <source>
        <dbReference type="Proteomes" id="UP000754883"/>
    </source>
</evidence>
<dbReference type="EMBL" id="CABFNO020001451">
    <property type="protein sequence ID" value="CAG9988420.1"/>
    <property type="molecule type" value="Genomic_DNA"/>
</dbReference>
<evidence type="ECO:0000259" key="3">
    <source>
        <dbReference type="PROSITE" id="PS50048"/>
    </source>
</evidence>
<dbReference type="Pfam" id="PF00172">
    <property type="entry name" value="Zn_clus"/>
    <property type="match status" value="1"/>
</dbReference>
<reference evidence="4" key="1">
    <citation type="submission" date="2021-10" db="EMBL/GenBank/DDBJ databases">
        <authorList>
            <person name="Piombo E."/>
        </authorList>
    </citation>
    <scope>NUCLEOTIDE SEQUENCE</scope>
</reference>
<protein>
    <recommendedName>
        <fullName evidence="3">Zn(2)-C6 fungal-type domain-containing protein</fullName>
    </recommendedName>
</protein>
<proteinExistence type="predicted"/>
<dbReference type="InterPro" id="IPR036864">
    <property type="entry name" value="Zn2-C6_fun-type_DNA-bd_sf"/>
</dbReference>
<sequence>MPSRRSHTNSHHGCLQCKAKKVKCDQLQPQCSRCLKKGTECVYRHIMTSYNPFPPTPAQSSSGSSLQTQRHIDFVSASTGTMSSTSAPTSAYATYGTRPSPSHSAPGGSSARSPASITSVSTNSSAHTVATAPLPITSPPLTHQMSSQGQTEQFLMFHYNTNLAIPGMAPIINPDDFQSINSSILYYANTHPYVRHALLSFSALHLASIHAVSVPAHGYYLESALHHKAVALELYRPELNSGVTPESGNPLLTACTIFIACAFTLPAADPDYRTGYDRIELLAQVSGLYQGATALFRMGIYGPYPQQHEMAAANVALDFPWQELEASLQVTLRTAESIRPRSEQEDSRKAVLVHAGQKLLKSLHLAFGPKRNYHAFCIWLGVVKPGFVDLMYARDPFALSLVAHWAICHRHLNTMWWARGWPSAAVRTMYDATDYDHRYLLDWCMSRVEMDESYAAVQPSPFAQRPGPFSPRGF</sequence>
<dbReference type="PANTHER" id="PTHR47784:SF5">
    <property type="entry name" value="STEROL UPTAKE CONTROL PROTEIN 2"/>
    <property type="match status" value="1"/>
</dbReference>
<keyword evidence="1" id="KW-0539">Nucleus</keyword>
<dbReference type="Proteomes" id="UP000754883">
    <property type="component" value="Unassembled WGS sequence"/>
</dbReference>
<comment type="caution">
    <text evidence="4">The sequence shown here is derived from an EMBL/GenBank/DDBJ whole genome shotgun (WGS) entry which is preliminary data.</text>
</comment>
<accession>A0A9N9UFR7</accession>
<gene>
    <name evidence="4" type="ORF">CBYS24578_00010012</name>
</gene>
<dbReference type="Gene3D" id="4.10.240.10">
    <property type="entry name" value="Zn(2)-C6 fungal-type DNA-binding domain"/>
    <property type="match status" value="1"/>
</dbReference>
<dbReference type="AlphaFoldDB" id="A0A9N9UFR7"/>
<feature type="domain" description="Zn(2)-C6 fungal-type" evidence="3">
    <location>
        <begin position="13"/>
        <end position="43"/>
    </location>
</feature>
<dbReference type="CDD" id="cd00067">
    <property type="entry name" value="GAL4"/>
    <property type="match status" value="1"/>
</dbReference>
<organism evidence="4 5">
    <name type="scientific">Clonostachys byssicola</name>
    <dbReference type="NCBI Taxonomy" id="160290"/>
    <lineage>
        <taxon>Eukaryota</taxon>
        <taxon>Fungi</taxon>
        <taxon>Dikarya</taxon>
        <taxon>Ascomycota</taxon>
        <taxon>Pezizomycotina</taxon>
        <taxon>Sordariomycetes</taxon>
        <taxon>Hypocreomycetidae</taxon>
        <taxon>Hypocreales</taxon>
        <taxon>Bionectriaceae</taxon>
        <taxon>Clonostachys</taxon>
    </lineage>
</organism>
<dbReference type="PROSITE" id="PS50048">
    <property type="entry name" value="ZN2_CY6_FUNGAL_2"/>
    <property type="match status" value="1"/>
</dbReference>
<dbReference type="InterPro" id="IPR053157">
    <property type="entry name" value="Sterol_Uptake_Regulator"/>
</dbReference>
<feature type="compositionally biased region" description="Low complexity" evidence="2">
    <location>
        <begin position="77"/>
        <end position="116"/>
    </location>
</feature>
<evidence type="ECO:0000256" key="1">
    <source>
        <dbReference type="ARBA" id="ARBA00023242"/>
    </source>
</evidence>
<dbReference type="SUPFAM" id="SSF57701">
    <property type="entry name" value="Zn2/Cys6 DNA-binding domain"/>
    <property type="match status" value="1"/>
</dbReference>
<dbReference type="InterPro" id="IPR001138">
    <property type="entry name" value="Zn2Cys6_DnaBD"/>
</dbReference>
<dbReference type="PROSITE" id="PS00463">
    <property type="entry name" value="ZN2_CY6_FUNGAL_1"/>
    <property type="match status" value="1"/>
</dbReference>
<evidence type="ECO:0000313" key="4">
    <source>
        <dbReference type="EMBL" id="CAG9988420.1"/>
    </source>
</evidence>
<dbReference type="GO" id="GO:0001228">
    <property type="term" value="F:DNA-binding transcription activator activity, RNA polymerase II-specific"/>
    <property type="evidence" value="ECO:0007669"/>
    <property type="project" value="TreeGrafter"/>
</dbReference>
<feature type="region of interest" description="Disordered" evidence="2">
    <location>
        <begin position="77"/>
        <end position="124"/>
    </location>
</feature>
<evidence type="ECO:0000256" key="2">
    <source>
        <dbReference type="SAM" id="MobiDB-lite"/>
    </source>
</evidence>
<dbReference type="OrthoDB" id="416217at2759"/>
<dbReference type="PANTHER" id="PTHR47784">
    <property type="entry name" value="STEROL UPTAKE CONTROL PROTEIN 2"/>
    <property type="match status" value="1"/>
</dbReference>
<name>A0A9N9UFR7_9HYPO</name>
<dbReference type="SMART" id="SM00066">
    <property type="entry name" value="GAL4"/>
    <property type="match status" value="1"/>
</dbReference>